<feature type="domain" description="Activator of Hsp90 ATPase homologue 1/2-like C-terminal" evidence="2">
    <location>
        <begin position="22"/>
        <end position="151"/>
    </location>
</feature>
<evidence type="ECO:0000313" key="4">
    <source>
        <dbReference type="Proteomes" id="UP000199651"/>
    </source>
</evidence>
<dbReference type="AlphaFoldDB" id="A0A1H0HBN1"/>
<gene>
    <name evidence="3" type="ORF">SAMN05192558_10253</name>
</gene>
<dbReference type="Pfam" id="PF08327">
    <property type="entry name" value="AHSA1"/>
    <property type="match status" value="1"/>
</dbReference>
<sequence>MAERAFTAEPGSTEIKTTYVFDAPRERVFEAYNDPKLTAEWWGPAGHPLTVDKLEAETGGSWRFVVDLGDDFCFRGVYHEVTANEQLVFTWQYEGAPIVILQTVTFEELPDGKTKVTDQGIFQSVEARDAMVGNGMGEGSMPAFDRLAKLL</sequence>
<organism evidence="3 4">
    <name type="scientific">Actinokineospora alba</name>
    <dbReference type="NCBI Taxonomy" id="504798"/>
    <lineage>
        <taxon>Bacteria</taxon>
        <taxon>Bacillati</taxon>
        <taxon>Actinomycetota</taxon>
        <taxon>Actinomycetes</taxon>
        <taxon>Pseudonocardiales</taxon>
        <taxon>Pseudonocardiaceae</taxon>
        <taxon>Actinokineospora</taxon>
    </lineage>
</organism>
<dbReference type="InterPro" id="IPR013538">
    <property type="entry name" value="ASHA1/2-like_C"/>
</dbReference>
<evidence type="ECO:0000256" key="1">
    <source>
        <dbReference type="ARBA" id="ARBA00006817"/>
    </source>
</evidence>
<dbReference type="SUPFAM" id="SSF55961">
    <property type="entry name" value="Bet v1-like"/>
    <property type="match status" value="1"/>
</dbReference>
<keyword evidence="4" id="KW-1185">Reference proteome</keyword>
<name>A0A1H0HBN1_9PSEU</name>
<comment type="similarity">
    <text evidence="1">Belongs to the AHA1 family.</text>
</comment>
<dbReference type="STRING" id="504798.SAMN05421871_101250"/>
<dbReference type="Proteomes" id="UP000199651">
    <property type="component" value="Unassembled WGS sequence"/>
</dbReference>
<dbReference type="RefSeq" id="WP_091370341.1">
    <property type="nucleotide sequence ID" value="NZ_FNDV01000001.1"/>
</dbReference>
<protein>
    <submittedName>
        <fullName evidence="3">Uncharacterized conserved protein YndB, AHSA1/START domain</fullName>
    </submittedName>
</protein>
<reference evidence="4" key="1">
    <citation type="submission" date="2016-10" db="EMBL/GenBank/DDBJ databases">
        <authorList>
            <person name="Varghese N."/>
            <person name="Submissions S."/>
        </authorList>
    </citation>
    <scope>NUCLEOTIDE SEQUENCE [LARGE SCALE GENOMIC DNA]</scope>
    <source>
        <strain evidence="4">IBRC-M 10655</strain>
    </source>
</reference>
<accession>A0A1H0HBN1</accession>
<dbReference type="EMBL" id="FNJB01000002">
    <property type="protein sequence ID" value="SDO16616.1"/>
    <property type="molecule type" value="Genomic_DNA"/>
</dbReference>
<dbReference type="InterPro" id="IPR023393">
    <property type="entry name" value="START-like_dom_sf"/>
</dbReference>
<dbReference type="Gene3D" id="3.30.530.20">
    <property type="match status" value="1"/>
</dbReference>
<dbReference type="OrthoDB" id="5185819at2"/>
<evidence type="ECO:0000259" key="2">
    <source>
        <dbReference type="Pfam" id="PF08327"/>
    </source>
</evidence>
<proteinExistence type="inferred from homology"/>
<evidence type="ECO:0000313" key="3">
    <source>
        <dbReference type="EMBL" id="SDO16616.1"/>
    </source>
</evidence>